<reference evidence="1" key="1">
    <citation type="submission" date="2022-11" db="EMBL/GenBank/DDBJ databases">
        <title>Minimal conservation of predation-associated metabolite biosynthetic gene clusters underscores biosynthetic potential of Myxococcota including descriptions for ten novel species: Archangium lansinium sp. nov., Myxococcus landrumus sp. nov., Nannocystis bai.</title>
        <authorList>
            <person name="Ahearne A."/>
            <person name="Stevens C."/>
            <person name="Dowd S."/>
        </authorList>
    </citation>
    <scope>NUCLEOTIDE SEQUENCE</scope>
    <source>
        <strain evidence="1">Fl3</strain>
    </source>
</reference>
<dbReference type="EMBL" id="CP114040">
    <property type="protein sequence ID" value="WAS97222.1"/>
    <property type="molecule type" value="Genomic_DNA"/>
</dbReference>
<name>A0ABY7HD76_9BACT</name>
<dbReference type="RefSeq" id="WP_269039585.1">
    <property type="nucleotide sequence ID" value="NZ_CP114040.1"/>
</dbReference>
<keyword evidence="2" id="KW-1185">Reference proteome</keyword>
<dbReference type="Proteomes" id="UP001164459">
    <property type="component" value="Chromosome"/>
</dbReference>
<sequence>MAVDLPSLLHAGAARAAALDFLEARGLAAPDLDSNRTDDVLAARAAEVLTADGILDASTSTAGRELLLNTWARGYLACMLALQGVDTSARRAT</sequence>
<proteinExistence type="predicted"/>
<organism evidence="1 2">
    <name type="scientific">Nannocystis punicea</name>
    <dbReference type="NCBI Taxonomy" id="2995304"/>
    <lineage>
        <taxon>Bacteria</taxon>
        <taxon>Pseudomonadati</taxon>
        <taxon>Myxococcota</taxon>
        <taxon>Polyangia</taxon>
        <taxon>Nannocystales</taxon>
        <taxon>Nannocystaceae</taxon>
        <taxon>Nannocystis</taxon>
    </lineage>
</organism>
<evidence type="ECO:0000313" key="1">
    <source>
        <dbReference type="EMBL" id="WAS97222.1"/>
    </source>
</evidence>
<evidence type="ECO:0000313" key="2">
    <source>
        <dbReference type="Proteomes" id="UP001164459"/>
    </source>
</evidence>
<accession>A0ABY7HD76</accession>
<protein>
    <submittedName>
        <fullName evidence="1">Uncharacterized protein</fullName>
    </submittedName>
</protein>
<gene>
    <name evidence="1" type="ORF">O0S08_13830</name>
</gene>